<protein>
    <recommendedName>
        <fullName evidence="3">Glycosyl-hydrolase 114-associated domain-containing protein</fullName>
    </recommendedName>
</protein>
<dbReference type="Pfam" id="PF14741">
    <property type="entry name" value="GH114_assoc"/>
    <property type="match status" value="2"/>
</dbReference>
<feature type="chain" id="PRO_5015360119" description="Glycosyl-hydrolase 114-associated domain-containing protein" evidence="2">
    <location>
        <begin position="19"/>
        <end position="420"/>
    </location>
</feature>
<dbReference type="AlphaFoldDB" id="A0A2R5G5P7"/>
<dbReference type="InterPro" id="IPR049922">
    <property type="entry name" value="GH114_assoc"/>
</dbReference>
<keyword evidence="2" id="KW-0732">Signal</keyword>
<evidence type="ECO:0000313" key="4">
    <source>
        <dbReference type="EMBL" id="GBG25865.1"/>
    </source>
</evidence>
<comment type="caution">
    <text evidence="4">The sequence shown here is derived from an EMBL/GenBank/DDBJ whole genome shotgun (WGS) entry which is preliminary data.</text>
</comment>
<evidence type="ECO:0000256" key="1">
    <source>
        <dbReference type="SAM" id="MobiDB-lite"/>
    </source>
</evidence>
<feature type="domain" description="Glycosyl-hydrolase 114-associated" evidence="3">
    <location>
        <begin position="281"/>
        <end position="409"/>
    </location>
</feature>
<evidence type="ECO:0000259" key="3">
    <source>
        <dbReference type="Pfam" id="PF14741"/>
    </source>
</evidence>
<reference evidence="4 5" key="1">
    <citation type="submission" date="2017-12" db="EMBL/GenBank/DDBJ databases">
        <title>Sequencing, de novo assembly and annotation of complete genome of a new Thraustochytrid species, strain FCC1311.</title>
        <authorList>
            <person name="Sedici K."/>
            <person name="Godart F."/>
            <person name="Aiese Cigliano R."/>
            <person name="Sanseverino W."/>
            <person name="Barakat M."/>
            <person name="Ortet P."/>
            <person name="Marechal E."/>
            <person name="Cagnac O."/>
            <person name="Amato A."/>
        </authorList>
    </citation>
    <scope>NUCLEOTIDE SEQUENCE [LARGE SCALE GENOMIC DNA]</scope>
</reference>
<feature type="region of interest" description="Disordered" evidence="1">
    <location>
        <begin position="221"/>
        <end position="241"/>
    </location>
</feature>
<accession>A0A2R5G5P7</accession>
<feature type="compositionally biased region" description="Low complexity" evidence="1">
    <location>
        <begin position="221"/>
        <end position="234"/>
    </location>
</feature>
<feature type="signal peptide" evidence="2">
    <location>
        <begin position="1"/>
        <end position="18"/>
    </location>
</feature>
<evidence type="ECO:0000313" key="5">
    <source>
        <dbReference type="Proteomes" id="UP000241890"/>
    </source>
</evidence>
<sequence length="420" mass="47673">MTLRGLVAALALAVAARAQEQAADVGGEDARQLLAVRDEDAARELAKLEEVCFCTAHPMEVVTGHVDASQSAGLKEMNLYGKEDQWKLYVEAETDSGHFEGNVVFDIPEYINLAKVKKYATNVNFRGEKAKGKKELWEIRTTRLGKRPKWEKLWDNKRVKAWQWTESWKQRSKKGKTFAAYVDDNNQFRFNVRTVKQNTENALFDYVDLCLYLAKGWKKPTAAPTNAPTPEPTAISTPAPTTGQTLDVPESLHTECFVPASLEVEQGWIGSEQTVEGLAKREMNEDSKNEAWNKIVEFHPETVDGKEGGVFYFDYHVGEISDPFQAYIKWNFRGQTTEYQLWKLSLYNYAADSWVCLGQTPNAAKSWRWIFREDRYIFRDASAKYVNDEGIARVRYATNSSLDASQLDFAKLCLKLPGSA</sequence>
<name>A0A2R5G5P7_9STRA</name>
<dbReference type="EMBL" id="BEYU01000016">
    <property type="protein sequence ID" value="GBG25865.1"/>
    <property type="molecule type" value="Genomic_DNA"/>
</dbReference>
<dbReference type="Proteomes" id="UP000241890">
    <property type="component" value="Unassembled WGS sequence"/>
</dbReference>
<dbReference type="InParanoid" id="A0A2R5G5P7"/>
<proteinExistence type="predicted"/>
<evidence type="ECO:0000256" key="2">
    <source>
        <dbReference type="SAM" id="SignalP"/>
    </source>
</evidence>
<feature type="domain" description="Glycosyl-hydrolase 114-associated" evidence="3">
    <location>
        <begin position="74"/>
        <end position="206"/>
    </location>
</feature>
<gene>
    <name evidence="4" type="ORF">FCC1311_020842</name>
</gene>
<keyword evidence="5" id="KW-1185">Reference proteome</keyword>
<organism evidence="4 5">
    <name type="scientific">Hondaea fermentalgiana</name>
    <dbReference type="NCBI Taxonomy" id="2315210"/>
    <lineage>
        <taxon>Eukaryota</taxon>
        <taxon>Sar</taxon>
        <taxon>Stramenopiles</taxon>
        <taxon>Bigyra</taxon>
        <taxon>Labyrinthulomycetes</taxon>
        <taxon>Thraustochytrida</taxon>
        <taxon>Thraustochytriidae</taxon>
        <taxon>Hondaea</taxon>
    </lineage>
</organism>